<dbReference type="SUPFAM" id="SSF52540">
    <property type="entry name" value="P-loop containing nucleoside triphosphate hydrolases"/>
    <property type="match status" value="1"/>
</dbReference>
<evidence type="ECO:0000256" key="6">
    <source>
        <dbReference type="SAM" id="Coils"/>
    </source>
</evidence>
<evidence type="ECO:0000259" key="9">
    <source>
        <dbReference type="Pfam" id="PF13087"/>
    </source>
</evidence>
<gene>
    <name evidence="10" type="ordered locus">IL1613</name>
</gene>
<feature type="coiled-coil region" evidence="6">
    <location>
        <begin position="279"/>
        <end position="312"/>
    </location>
</feature>
<dbReference type="GO" id="GO:0005524">
    <property type="term" value="F:ATP binding"/>
    <property type="evidence" value="ECO:0007669"/>
    <property type="project" value="UniProtKB-KW"/>
</dbReference>
<dbReference type="InterPro" id="IPR041677">
    <property type="entry name" value="DNA2/NAM7_AAA_11"/>
</dbReference>
<evidence type="ECO:0000256" key="3">
    <source>
        <dbReference type="ARBA" id="ARBA00022801"/>
    </source>
</evidence>
<dbReference type="EMBL" id="AE017340">
    <property type="protein sequence ID" value="AAV82449.1"/>
    <property type="molecule type" value="Genomic_DNA"/>
</dbReference>
<protein>
    <submittedName>
        <fullName evidence="10">Superfamily I DNA/RNA helicase</fullName>
    </submittedName>
</protein>
<name>Q5R0V0_IDILO</name>
<dbReference type="GO" id="GO:0016787">
    <property type="term" value="F:hydrolase activity"/>
    <property type="evidence" value="ECO:0007669"/>
    <property type="project" value="UniProtKB-KW"/>
</dbReference>
<dbReference type="AlphaFoldDB" id="Q5R0V0"/>
<dbReference type="PANTHER" id="PTHR43788:SF8">
    <property type="entry name" value="DNA-BINDING PROTEIN SMUBP-2"/>
    <property type="match status" value="1"/>
</dbReference>
<evidence type="ECO:0000259" key="8">
    <source>
        <dbReference type="Pfam" id="PF13086"/>
    </source>
</evidence>
<dbReference type="PANTHER" id="PTHR43788">
    <property type="entry name" value="DNA2/NAM7 HELICASE FAMILY MEMBER"/>
    <property type="match status" value="1"/>
</dbReference>
<dbReference type="InterPro" id="IPR027417">
    <property type="entry name" value="P-loop_NTPase"/>
</dbReference>
<evidence type="ECO:0000313" key="10">
    <source>
        <dbReference type="EMBL" id="AAV82449.1"/>
    </source>
</evidence>
<dbReference type="GeneID" id="41336790"/>
<organism evidence="10 11">
    <name type="scientific">Idiomarina loihiensis (strain ATCC BAA-735 / DSM 15497 / L2-TR)</name>
    <dbReference type="NCBI Taxonomy" id="283942"/>
    <lineage>
        <taxon>Bacteria</taxon>
        <taxon>Pseudomonadati</taxon>
        <taxon>Pseudomonadota</taxon>
        <taxon>Gammaproteobacteria</taxon>
        <taxon>Alteromonadales</taxon>
        <taxon>Idiomarinaceae</taxon>
        <taxon>Idiomarina</taxon>
    </lineage>
</organism>
<evidence type="ECO:0000256" key="4">
    <source>
        <dbReference type="ARBA" id="ARBA00022806"/>
    </source>
</evidence>
<keyword evidence="11" id="KW-1185">Reference proteome</keyword>
<dbReference type="Pfam" id="PF10881">
    <property type="entry name" value="DUF2726"/>
    <property type="match status" value="1"/>
</dbReference>
<feature type="domain" description="DNA2/NAM7 helicase-like C-terminal" evidence="9">
    <location>
        <begin position="539"/>
        <end position="712"/>
    </location>
</feature>
<keyword evidence="5" id="KW-0067">ATP-binding</keyword>
<comment type="similarity">
    <text evidence="1">Belongs to the DNA2/NAM7 helicase family.</text>
</comment>
<feature type="domain" description="DNA2/NAM7 helicase helicase" evidence="8">
    <location>
        <begin position="178"/>
        <end position="518"/>
    </location>
</feature>
<keyword evidence="2" id="KW-0547">Nucleotide-binding</keyword>
<dbReference type="eggNOG" id="COG0507">
    <property type="taxonomic scope" value="Bacteria"/>
</dbReference>
<dbReference type="eggNOG" id="COG1112">
    <property type="taxonomic scope" value="Bacteria"/>
</dbReference>
<dbReference type="InterPro" id="IPR024402">
    <property type="entry name" value="DUF2726"/>
</dbReference>
<dbReference type="RefSeq" id="WP_011234853.1">
    <property type="nucleotide sequence ID" value="NC_006512.1"/>
</dbReference>
<dbReference type="Gene3D" id="3.40.50.300">
    <property type="entry name" value="P-loop containing nucleotide triphosphate hydrolases"/>
    <property type="match status" value="2"/>
</dbReference>
<evidence type="ECO:0000256" key="5">
    <source>
        <dbReference type="ARBA" id="ARBA00022840"/>
    </source>
</evidence>
<sequence>MFSLIVNGQDKTRQIADWKIFKGSEGQFVLKCIFRSDKAFFRSLEECEITPTEEVKDKLLITKNGSKVSTIESALIYANKYAIVHYPGSSEPYLMKMDAIEFTDTANIKNGTVFNYFTSVTNARMNLAPSGEERDIAENIAKQLEKIEPYPETALFSYCTGKSQQRAKPNGLVYPFGINLSQQQAVQQAFCSQVSIIEGPPGTGKTQTILNILANIALRGEKAAILSNNNPAVENVYEKLEKSSLGYLAAKLGSVQNRKDFFASLPMKPKEKPNQAKPLEDITSQIQRLEQLLSAQNEASKLRSQISELKIERKRLLGWQDKSIHKPIMQPNKYKLSPQKITDFIAYLTDISEKRITLWNRLELWLHFRILRTKLFNTWEKRKSVIHALQLLYYDYALQEKTAALKTQEEILEQSNFKVLLETVTNSSMAYLKSSLFDQVSSHEDFDSENYRQNFHQFLQRFPIMGSSTHSIINSLDQGTILDFAIIDEASQQDIIPGILALGCARNVIIVGDRKQLPHIPNQTGILPPSDMYDCEKHSLLESFTRVFSGSIPITLLKEHYRCHPKIIQFCNQQFYNNELIPMRDDTAKNPLELIVTAKGNHARGYSNKRELESLIKVQTENEGAGWDERNSKGFIAPYNAQVNLSRSHLPTDFVRKTTHKFQGRECDEIVFSTVLDKKLSNQSERKITFVDNPNLVNVAVSRAKEKFTLVTGDNVFTAGNSSIAALVRYMEYYGDQSSIYHAPVISSFDLLYDEYDRSLEKLRTKLRPEDSQYKSEQIVAQELRQLLSDEKYREFTFHAEVALIQLVSPNLEDLTQAELTFMRNLSRCDFVFYYRVGKQPLAVIEVDGGHHNTPEQKRRDALKNSILEKAGLPLLRLNTDEAHVSRNISSFLDTLRQACDKPNDLELTG</sequence>
<dbReference type="InterPro" id="IPR041679">
    <property type="entry name" value="DNA2/NAM7-like_C"/>
</dbReference>
<proteinExistence type="inferred from homology"/>
<evidence type="ECO:0000259" key="7">
    <source>
        <dbReference type="Pfam" id="PF10881"/>
    </source>
</evidence>
<dbReference type="Gene3D" id="3.40.960.10">
    <property type="entry name" value="VSR Endonuclease"/>
    <property type="match status" value="1"/>
</dbReference>
<dbReference type="HOGENOM" id="CLU_011256_0_0_6"/>
<dbReference type="InterPro" id="IPR047187">
    <property type="entry name" value="SF1_C_Upf1"/>
</dbReference>
<accession>Q5R0V0</accession>
<dbReference type="OrthoDB" id="9757917at2"/>
<dbReference type="eggNOG" id="COG2852">
    <property type="taxonomic scope" value="Bacteria"/>
</dbReference>
<dbReference type="Proteomes" id="UP000001171">
    <property type="component" value="Chromosome"/>
</dbReference>
<dbReference type="KEGG" id="ilo:IL1613"/>
<dbReference type="Pfam" id="PF13087">
    <property type="entry name" value="AAA_12"/>
    <property type="match status" value="1"/>
</dbReference>
<dbReference type="InterPro" id="IPR050534">
    <property type="entry name" value="Coronavir_polyprotein_1ab"/>
</dbReference>
<keyword evidence="3" id="KW-0378">Hydrolase</keyword>
<dbReference type="STRING" id="283942.IL1613"/>
<dbReference type="GO" id="GO:0043139">
    <property type="term" value="F:5'-3' DNA helicase activity"/>
    <property type="evidence" value="ECO:0007669"/>
    <property type="project" value="TreeGrafter"/>
</dbReference>
<evidence type="ECO:0000256" key="1">
    <source>
        <dbReference type="ARBA" id="ARBA00007913"/>
    </source>
</evidence>
<evidence type="ECO:0000256" key="2">
    <source>
        <dbReference type="ARBA" id="ARBA00022741"/>
    </source>
</evidence>
<keyword evidence="6" id="KW-0175">Coiled coil</keyword>
<feature type="domain" description="DUF2726" evidence="7">
    <location>
        <begin position="775"/>
        <end position="889"/>
    </location>
</feature>
<evidence type="ECO:0000313" key="11">
    <source>
        <dbReference type="Proteomes" id="UP000001171"/>
    </source>
</evidence>
<dbReference type="CDD" id="cd18808">
    <property type="entry name" value="SF1_C_Upf1"/>
    <property type="match status" value="1"/>
</dbReference>
<dbReference type="Pfam" id="PF13086">
    <property type="entry name" value="AAA_11"/>
    <property type="match status" value="1"/>
</dbReference>
<reference evidence="10 11" key="1">
    <citation type="journal article" date="2004" name="Proc. Natl. Acad. Sci. U.S.A.">
        <title>Genome sequence of the deep-sea gamma-proteobacterium Idiomarina loihiensis reveals amino acid fermentation as a source of carbon and energy.</title>
        <authorList>
            <person name="Hou S."/>
            <person name="Saw J.H."/>
            <person name="Lee K.S."/>
            <person name="Freitas T.A."/>
            <person name="Belisle C."/>
            <person name="Kawarabayasi Y."/>
            <person name="Donachie S.P."/>
            <person name="Pikina A."/>
            <person name="Galperin M.Y."/>
            <person name="Koonin E.V."/>
            <person name="Makarova K.S."/>
            <person name="Omelchenko M.V."/>
            <person name="Sorokin A."/>
            <person name="Wolf Y.I."/>
            <person name="Li Q.X."/>
            <person name="Keum Y.S."/>
            <person name="Campbell S."/>
            <person name="Denery J."/>
            <person name="Aizawa S."/>
            <person name="Shibata S."/>
            <person name="Malahoff A."/>
            <person name="Alam M."/>
        </authorList>
    </citation>
    <scope>NUCLEOTIDE SEQUENCE [LARGE SCALE GENOMIC DNA]</scope>
    <source>
        <strain evidence="11">ATCC BAA-735 / DSM 15497 / L2-TR</strain>
    </source>
</reference>
<keyword evidence="4 10" id="KW-0347">Helicase</keyword>